<dbReference type="PANTHER" id="PTHR18939">
    <property type="entry name" value="RIBOSOME BINDING PROTEIN-1"/>
    <property type="match status" value="1"/>
</dbReference>
<feature type="coiled-coil region" evidence="1">
    <location>
        <begin position="354"/>
        <end position="420"/>
    </location>
</feature>
<organism evidence="4">
    <name type="scientific">Cyprideis torosa</name>
    <dbReference type="NCBI Taxonomy" id="163714"/>
    <lineage>
        <taxon>Eukaryota</taxon>
        <taxon>Metazoa</taxon>
        <taxon>Ecdysozoa</taxon>
        <taxon>Arthropoda</taxon>
        <taxon>Crustacea</taxon>
        <taxon>Oligostraca</taxon>
        <taxon>Ostracoda</taxon>
        <taxon>Podocopa</taxon>
        <taxon>Podocopida</taxon>
        <taxon>Cytherocopina</taxon>
        <taxon>Cytheroidea</taxon>
        <taxon>Cytherideidae</taxon>
        <taxon>Cyprideis</taxon>
    </lineage>
</organism>
<feature type="transmembrane region" description="Helical" evidence="3">
    <location>
        <begin position="6"/>
        <end position="27"/>
    </location>
</feature>
<evidence type="ECO:0000256" key="1">
    <source>
        <dbReference type="SAM" id="Coils"/>
    </source>
</evidence>
<feature type="compositionally biased region" description="Basic and acidic residues" evidence="2">
    <location>
        <begin position="151"/>
        <end position="170"/>
    </location>
</feature>
<dbReference type="PANTHER" id="PTHR18939:SF4">
    <property type="entry name" value="RIBOSOME-BINDING PROTEIN 1"/>
    <property type="match status" value="1"/>
</dbReference>
<feature type="region of interest" description="Disordered" evidence="2">
    <location>
        <begin position="47"/>
        <end position="132"/>
    </location>
</feature>
<keyword evidence="3" id="KW-0812">Transmembrane</keyword>
<keyword evidence="3" id="KW-0472">Membrane</keyword>
<protein>
    <submittedName>
        <fullName evidence="4">Uncharacterized protein</fullName>
    </submittedName>
</protein>
<dbReference type="AlphaFoldDB" id="A0A7R8WN11"/>
<dbReference type="GO" id="GO:0005789">
    <property type="term" value="C:endoplasmic reticulum membrane"/>
    <property type="evidence" value="ECO:0007669"/>
    <property type="project" value="TreeGrafter"/>
</dbReference>
<evidence type="ECO:0000313" key="4">
    <source>
        <dbReference type="EMBL" id="CAD7234802.1"/>
    </source>
</evidence>
<dbReference type="InterPro" id="IPR040248">
    <property type="entry name" value="RRBP1"/>
</dbReference>
<accession>A0A7R8WN11</accession>
<keyword evidence="1" id="KW-0175">Coiled coil</keyword>
<feature type="compositionally biased region" description="Basic and acidic residues" evidence="2">
    <location>
        <begin position="49"/>
        <end position="82"/>
    </location>
</feature>
<dbReference type="EMBL" id="OB669900">
    <property type="protein sequence ID" value="CAD7234802.1"/>
    <property type="molecule type" value="Genomic_DNA"/>
</dbReference>
<sequence>MEVLYLLSVALIVVASLVIYFLSASLMREKSYEEMLQEQRARVAVAEVKQPKAKAEKTPKKQKKTKTEKLKPTGTKAEEKQALDTGTDDNEMGPHVEFEPDPEVIVNEGQPRARKRSLPGKPILLKRDSSSEVPPINLPLVDVINHFEDLHPLDDLELKKSGPKEDGRRDAAKKKKPKSGPVPSAEPEVFVSSSTTVASAVYSNGLEANEVEAVAEVAEVKEVVNVAVSVNTLGAVPVSDGLKDGAGGLPQRDSISATPSSTPGSTPTPPESVTLNQGAAMQGPAASKKKKKTRIAQERMSNGDIVAPGSLLPLISRAALSHEEIQALIDELLNKQVEEAESWVQRGGQRVDTVPSLRKALEEVEKELVQEREMTRGTDQRMQKLRLELQTERAKLSETMNKKEGEVRVLRSEVENLKLRAKKDGLQLQ</sequence>
<name>A0A7R8WN11_9CRUS</name>
<feature type="region of interest" description="Disordered" evidence="2">
    <location>
        <begin position="237"/>
        <end position="301"/>
    </location>
</feature>
<feature type="region of interest" description="Disordered" evidence="2">
    <location>
        <begin position="151"/>
        <end position="194"/>
    </location>
</feature>
<keyword evidence="3" id="KW-1133">Transmembrane helix</keyword>
<gene>
    <name evidence="4" type="ORF">CTOB1V02_LOCUS12618</name>
</gene>
<feature type="compositionally biased region" description="Low complexity" evidence="2">
    <location>
        <begin position="256"/>
        <end position="265"/>
    </location>
</feature>
<dbReference type="OrthoDB" id="5875463at2759"/>
<feature type="non-terminal residue" evidence="4">
    <location>
        <position position="1"/>
    </location>
</feature>
<evidence type="ECO:0000256" key="3">
    <source>
        <dbReference type="SAM" id="Phobius"/>
    </source>
</evidence>
<reference evidence="4" key="1">
    <citation type="submission" date="2020-11" db="EMBL/GenBank/DDBJ databases">
        <authorList>
            <person name="Tran Van P."/>
        </authorList>
    </citation>
    <scope>NUCLEOTIDE SEQUENCE</scope>
</reference>
<proteinExistence type="predicted"/>
<evidence type="ECO:0000256" key="2">
    <source>
        <dbReference type="SAM" id="MobiDB-lite"/>
    </source>
</evidence>